<feature type="compositionally biased region" description="Polar residues" evidence="1">
    <location>
        <begin position="95"/>
        <end position="106"/>
    </location>
</feature>
<reference evidence="2" key="1">
    <citation type="journal article" date="2023" name="Mol. Phylogenet. Evol.">
        <title>Genome-scale phylogeny and comparative genomics of the fungal order Sordariales.</title>
        <authorList>
            <person name="Hensen N."/>
            <person name="Bonometti L."/>
            <person name="Westerberg I."/>
            <person name="Brannstrom I.O."/>
            <person name="Guillou S."/>
            <person name="Cros-Aarteil S."/>
            <person name="Calhoun S."/>
            <person name="Haridas S."/>
            <person name="Kuo A."/>
            <person name="Mondo S."/>
            <person name="Pangilinan J."/>
            <person name="Riley R."/>
            <person name="LaButti K."/>
            <person name="Andreopoulos B."/>
            <person name="Lipzen A."/>
            <person name="Chen C."/>
            <person name="Yan M."/>
            <person name="Daum C."/>
            <person name="Ng V."/>
            <person name="Clum A."/>
            <person name="Steindorff A."/>
            <person name="Ohm R.A."/>
            <person name="Martin F."/>
            <person name="Silar P."/>
            <person name="Natvig D.O."/>
            <person name="Lalanne C."/>
            <person name="Gautier V."/>
            <person name="Ament-Velasquez S.L."/>
            <person name="Kruys A."/>
            <person name="Hutchinson M.I."/>
            <person name="Powell A.J."/>
            <person name="Barry K."/>
            <person name="Miller A.N."/>
            <person name="Grigoriev I.V."/>
            <person name="Debuchy R."/>
            <person name="Gladieux P."/>
            <person name="Hiltunen Thoren M."/>
            <person name="Johannesson H."/>
        </authorList>
    </citation>
    <scope>NUCLEOTIDE SEQUENCE</scope>
    <source>
        <strain evidence="2">CBS 955.72</strain>
    </source>
</reference>
<feature type="compositionally biased region" description="Polar residues" evidence="1">
    <location>
        <begin position="226"/>
        <end position="243"/>
    </location>
</feature>
<name>A0AAJ0HID2_9PEZI</name>
<sequence length="413" mass="43069">MPLIDRLTGDLSGPKDEIEKIDRGVSPKWGAYPHHGQHWPFYPQGPSGNPRWITLRSQNLSSPPQDPSSNVGGGVSQNGDFPGPSRSLPSPTPDPSSNVGGVVSQNGDGPGGVEGLPGNQFLSKGVPCPAQSSFGTARGNVDQSRNGYGYSGNNPVQTQFYDTVLDFSQEGDGWDLFYGLGELFRPPQNPFSKTEGDLSQNGGGLSHAGGLASQNSFLDTGVPRPAQTSFDSARGGLNQSVNGYSHRGIDPRLIRSSLDTAIDNANQAGNGHGYSASIPNIRQAQFISAGAGRPTQGINGSSYPGGNFSQARNGYGYTSIPDLPSNFGQYTSGPSHPGGISNFPRAQNQFNNTGGLSAIQSFQDLGVIPLPGDSNFPEGSSWVGGGQSFEVADALAGWIGDPTFATENPGPSE</sequence>
<dbReference type="EMBL" id="JAUIQD010000004">
    <property type="protein sequence ID" value="KAK3352962.1"/>
    <property type="molecule type" value="Genomic_DNA"/>
</dbReference>
<organism evidence="2 3">
    <name type="scientific">Lasiosphaeria hispida</name>
    <dbReference type="NCBI Taxonomy" id="260671"/>
    <lineage>
        <taxon>Eukaryota</taxon>
        <taxon>Fungi</taxon>
        <taxon>Dikarya</taxon>
        <taxon>Ascomycota</taxon>
        <taxon>Pezizomycotina</taxon>
        <taxon>Sordariomycetes</taxon>
        <taxon>Sordariomycetidae</taxon>
        <taxon>Sordariales</taxon>
        <taxon>Lasiosphaeriaceae</taxon>
        <taxon>Lasiosphaeria</taxon>
    </lineage>
</organism>
<dbReference type="Proteomes" id="UP001275084">
    <property type="component" value="Unassembled WGS sequence"/>
</dbReference>
<evidence type="ECO:0000313" key="3">
    <source>
        <dbReference type="Proteomes" id="UP001275084"/>
    </source>
</evidence>
<dbReference type="AlphaFoldDB" id="A0AAJ0HID2"/>
<feature type="region of interest" description="Disordered" evidence="1">
    <location>
        <begin position="188"/>
        <end position="244"/>
    </location>
</feature>
<accession>A0AAJ0HID2</accession>
<gene>
    <name evidence="2" type="ORF">B0T25DRAFT_543233</name>
</gene>
<feature type="region of interest" description="Disordered" evidence="1">
    <location>
        <begin position="1"/>
        <end position="124"/>
    </location>
</feature>
<reference evidence="2" key="2">
    <citation type="submission" date="2023-06" db="EMBL/GenBank/DDBJ databases">
        <authorList>
            <consortium name="Lawrence Berkeley National Laboratory"/>
            <person name="Haridas S."/>
            <person name="Hensen N."/>
            <person name="Bonometti L."/>
            <person name="Westerberg I."/>
            <person name="Brannstrom I.O."/>
            <person name="Guillou S."/>
            <person name="Cros-Aarteil S."/>
            <person name="Calhoun S."/>
            <person name="Kuo A."/>
            <person name="Mondo S."/>
            <person name="Pangilinan J."/>
            <person name="Riley R."/>
            <person name="Labutti K."/>
            <person name="Andreopoulos B."/>
            <person name="Lipzen A."/>
            <person name="Chen C."/>
            <person name="Yanf M."/>
            <person name="Daum C."/>
            <person name="Ng V."/>
            <person name="Clum A."/>
            <person name="Steindorff A."/>
            <person name="Ohm R."/>
            <person name="Martin F."/>
            <person name="Silar P."/>
            <person name="Natvig D."/>
            <person name="Lalanne C."/>
            <person name="Gautier V."/>
            <person name="Ament-Velasquez S.L."/>
            <person name="Kruys A."/>
            <person name="Hutchinson M.I."/>
            <person name="Powell A.J."/>
            <person name="Barry K."/>
            <person name="Miller A.N."/>
            <person name="Grigoriev I.V."/>
            <person name="Debuchy R."/>
            <person name="Gladieux P."/>
            <person name="Thoren M.H."/>
            <person name="Johannesson H."/>
        </authorList>
    </citation>
    <scope>NUCLEOTIDE SEQUENCE</scope>
    <source>
        <strain evidence="2">CBS 955.72</strain>
    </source>
</reference>
<evidence type="ECO:0000256" key="1">
    <source>
        <dbReference type="SAM" id="MobiDB-lite"/>
    </source>
</evidence>
<evidence type="ECO:0000313" key="2">
    <source>
        <dbReference type="EMBL" id="KAK3352962.1"/>
    </source>
</evidence>
<comment type="caution">
    <text evidence="2">The sequence shown here is derived from an EMBL/GenBank/DDBJ whole genome shotgun (WGS) entry which is preliminary data.</text>
</comment>
<protein>
    <submittedName>
        <fullName evidence="2">Uncharacterized protein</fullName>
    </submittedName>
</protein>
<feature type="compositionally biased region" description="Basic and acidic residues" evidence="1">
    <location>
        <begin position="13"/>
        <end position="25"/>
    </location>
</feature>
<keyword evidence="3" id="KW-1185">Reference proteome</keyword>
<proteinExistence type="predicted"/>